<feature type="region of interest" description="Disordered" evidence="1">
    <location>
        <begin position="297"/>
        <end position="378"/>
    </location>
</feature>
<dbReference type="EMBL" id="MCGR01000008">
    <property type="protein sequence ID" value="ORY88873.1"/>
    <property type="molecule type" value="Genomic_DNA"/>
</dbReference>
<feature type="compositionally biased region" description="Polar residues" evidence="1">
    <location>
        <begin position="334"/>
        <end position="355"/>
    </location>
</feature>
<feature type="compositionally biased region" description="Pro residues" evidence="1">
    <location>
        <begin position="81"/>
        <end position="91"/>
    </location>
</feature>
<feature type="region of interest" description="Disordered" evidence="1">
    <location>
        <begin position="233"/>
        <end position="278"/>
    </location>
</feature>
<gene>
    <name evidence="2" type="ORF">BCR35DRAFT_207824</name>
</gene>
<feature type="compositionally biased region" description="Basic and acidic residues" evidence="1">
    <location>
        <begin position="234"/>
        <end position="248"/>
    </location>
</feature>
<name>A0A1Y2FXZ3_9BASI</name>
<protein>
    <submittedName>
        <fullName evidence="2">Uncharacterized protein</fullName>
    </submittedName>
</protein>
<reference evidence="2 3" key="1">
    <citation type="submission" date="2016-07" db="EMBL/GenBank/DDBJ databases">
        <title>Pervasive Adenine N6-methylation of Active Genes in Fungi.</title>
        <authorList>
            <consortium name="DOE Joint Genome Institute"/>
            <person name="Mondo S.J."/>
            <person name="Dannebaum R.O."/>
            <person name="Kuo R.C."/>
            <person name="Labutti K."/>
            <person name="Haridas S."/>
            <person name="Kuo A."/>
            <person name="Salamov A."/>
            <person name="Ahrendt S.R."/>
            <person name="Lipzen A."/>
            <person name="Sullivan W."/>
            <person name="Andreopoulos W.B."/>
            <person name="Clum A."/>
            <person name="Lindquist E."/>
            <person name="Daum C."/>
            <person name="Ramamoorthy G.K."/>
            <person name="Gryganskyi A."/>
            <person name="Culley D."/>
            <person name="Magnuson J.K."/>
            <person name="James T.Y."/>
            <person name="O'Malley M.A."/>
            <person name="Stajich J.E."/>
            <person name="Spatafora J.W."/>
            <person name="Visel A."/>
            <person name="Grigoriev I.V."/>
        </authorList>
    </citation>
    <scope>NUCLEOTIDE SEQUENCE [LARGE SCALE GENOMIC DNA]</scope>
    <source>
        <strain evidence="2 3">62-1032</strain>
    </source>
</reference>
<feature type="compositionally biased region" description="Low complexity" evidence="1">
    <location>
        <begin position="264"/>
        <end position="273"/>
    </location>
</feature>
<feature type="region of interest" description="Disordered" evidence="1">
    <location>
        <begin position="1"/>
        <end position="21"/>
    </location>
</feature>
<dbReference type="Proteomes" id="UP000193467">
    <property type="component" value="Unassembled WGS sequence"/>
</dbReference>
<comment type="caution">
    <text evidence="2">The sequence shown here is derived from an EMBL/GenBank/DDBJ whole genome shotgun (WGS) entry which is preliminary data.</text>
</comment>
<dbReference type="AlphaFoldDB" id="A0A1Y2FXZ3"/>
<organism evidence="2 3">
    <name type="scientific">Leucosporidium creatinivorum</name>
    <dbReference type="NCBI Taxonomy" id="106004"/>
    <lineage>
        <taxon>Eukaryota</taxon>
        <taxon>Fungi</taxon>
        <taxon>Dikarya</taxon>
        <taxon>Basidiomycota</taxon>
        <taxon>Pucciniomycotina</taxon>
        <taxon>Microbotryomycetes</taxon>
        <taxon>Leucosporidiales</taxon>
        <taxon>Leucosporidium</taxon>
    </lineage>
</organism>
<evidence type="ECO:0000313" key="2">
    <source>
        <dbReference type="EMBL" id="ORY88873.1"/>
    </source>
</evidence>
<feature type="region of interest" description="Disordered" evidence="1">
    <location>
        <begin position="390"/>
        <end position="416"/>
    </location>
</feature>
<feature type="compositionally biased region" description="Polar residues" evidence="1">
    <location>
        <begin position="114"/>
        <end position="126"/>
    </location>
</feature>
<evidence type="ECO:0000256" key="1">
    <source>
        <dbReference type="SAM" id="MobiDB-lite"/>
    </source>
</evidence>
<feature type="compositionally biased region" description="Low complexity" evidence="1">
    <location>
        <begin position="393"/>
        <end position="406"/>
    </location>
</feature>
<dbReference type="OrthoDB" id="2535768at2759"/>
<accession>A0A1Y2FXZ3</accession>
<feature type="region of interest" description="Disordered" evidence="1">
    <location>
        <begin position="38"/>
        <end position="132"/>
    </location>
</feature>
<sequence>MNSSRRLGKLKSTSPEDVSLFPQPRRIFDALFDEGAASSAAHQFSPHTGNLDFSTRSTGMAQQHPTSDFTTTNDQQQVLAPLPPTPIPIPSPLRRHSDESQRHQLPRSPPLRTHSYSYTPHASPWSSIERDELEDEQEELLLLADAHRLEDPWASADKENDGQTESENIPHDKLRMSSVTSSYALVPSRSTSSFAFNFGDDLDEVDEPLYSTFASLHDPTLCAATRRLASPLEAPRRSPLAEDRRGRELALLPRTDSMMSFRAGGTSRSTSRGSVREMSPDAWTARMIKHVKVDPSCELQAESASSPPLDRGSSPSHSSPRHSPPQRSRHKKTPSTASELLSSHQQSPSAPTPSFSRRHSDQGFHHSHSPTEPSSSQTALAKYLTLGRRESFTPTSSSTPTSPISPTEDHAKRGRSSTKLDLAHFASDSYFHLRHGVSVVGSSLRRASHITSPPRPSPPLAWEEVSAIKVQFRVAQEGLSGVNSFLLGLREMETGGASRTWDPRGLESAGVGEMGEKLTRPRLVKWPAVSSTYGEPASVSVEFHNGARKVFSPEGMPPAEVNCL</sequence>
<keyword evidence="3" id="KW-1185">Reference proteome</keyword>
<evidence type="ECO:0000313" key="3">
    <source>
        <dbReference type="Proteomes" id="UP000193467"/>
    </source>
</evidence>
<dbReference type="InParanoid" id="A0A1Y2FXZ3"/>
<feature type="compositionally biased region" description="Polar residues" evidence="1">
    <location>
        <begin position="40"/>
        <end position="78"/>
    </location>
</feature>
<feature type="compositionally biased region" description="Polar residues" evidence="1">
    <location>
        <begin position="1"/>
        <end position="16"/>
    </location>
</feature>
<proteinExistence type="predicted"/>